<dbReference type="GO" id="GO:0008237">
    <property type="term" value="F:metallopeptidase activity"/>
    <property type="evidence" value="ECO:0007669"/>
    <property type="project" value="UniProtKB-KW"/>
</dbReference>
<evidence type="ECO:0000259" key="2">
    <source>
        <dbReference type="Pfam" id="PF05547"/>
    </source>
</evidence>
<keyword evidence="4" id="KW-1185">Reference proteome</keyword>
<name>A0ABV1FSD5_9BACT</name>
<feature type="signal peptide" evidence="1">
    <location>
        <begin position="1"/>
        <end position="19"/>
    </location>
</feature>
<accession>A0ABV1FSD5</accession>
<dbReference type="RefSeq" id="WP_215760411.1">
    <property type="nucleotide sequence ID" value="NZ_JAHKBE010000043.1"/>
</dbReference>
<reference evidence="3 4" key="1">
    <citation type="submission" date="2024-04" db="EMBL/GenBank/DDBJ databases">
        <title>Human intestinal bacterial collection.</title>
        <authorList>
            <person name="Pauvert C."/>
            <person name="Hitch T.C.A."/>
            <person name="Clavel T."/>
        </authorList>
    </citation>
    <scope>NUCLEOTIDE SEQUENCE [LARGE SCALE GENOMIC DNA]</scope>
    <source>
        <strain evidence="3 4">CLA-AA-H145</strain>
    </source>
</reference>
<dbReference type="InterPro" id="IPR008757">
    <property type="entry name" value="Peptidase_M6-like_domain"/>
</dbReference>
<gene>
    <name evidence="3" type="ORF">AAAT34_09715</name>
</gene>
<proteinExistence type="predicted"/>
<keyword evidence="3" id="KW-0482">Metalloprotease</keyword>
<keyword evidence="3" id="KW-0378">Hydrolase</keyword>
<feature type="domain" description="Peptidase M6-like" evidence="2">
    <location>
        <begin position="75"/>
        <end position="316"/>
    </location>
</feature>
<dbReference type="Proteomes" id="UP001487296">
    <property type="component" value="Unassembled WGS sequence"/>
</dbReference>
<dbReference type="PANTHER" id="PTHR41775">
    <property type="entry name" value="SECRETED PROTEIN-RELATED"/>
    <property type="match status" value="1"/>
</dbReference>
<comment type="caution">
    <text evidence="3">The sequence shown here is derived from an EMBL/GenBank/DDBJ whole genome shotgun (WGS) entry which is preliminary data.</text>
</comment>
<evidence type="ECO:0000313" key="4">
    <source>
        <dbReference type="Proteomes" id="UP001487296"/>
    </source>
</evidence>
<organism evidence="3 4">
    <name type="scientific">Hallella faecis</name>
    <dbReference type="NCBI Taxonomy" id="2841596"/>
    <lineage>
        <taxon>Bacteria</taxon>
        <taxon>Pseudomonadati</taxon>
        <taxon>Bacteroidota</taxon>
        <taxon>Bacteroidia</taxon>
        <taxon>Bacteroidales</taxon>
        <taxon>Prevotellaceae</taxon>
        <taxon>Hallella</taxon>
    </lineage>
</organism>
<keyword evidence="3" id="KW-0645">Protease</keyword>
<sequence>MKKFILTTALCLTSAFAWSQNIVTDRWGNKVPAPVFDEEGTVGMRFGKHDIVPIEKSTHKVLGKPSPNYVPHKGSPRILTILVNFADSAITVKQPKKAFQQFFNQEGTLDDLGNGNYRNHGSVSQYFHDMSGGLFRPKFDIYGPVTLPKAMEYYGKSPESSSSGEKSIDLVNDALSLIVDSVADASVYDNDGDNLIDCVYIIYAGIGQNYGGGANTVWAKTGAANGTFKGLKLNWYSMASELSPIAVSNTDPTLMITGVGVTCHEFSHALGLPDIYPTTTSARVNNQEMEYWDLMDGGEYVSNGYRPTAYTAWEKTQMEWPVTTQTLKESATGIQMNKTTEQGGVVYKIQNDEEPLEYFLLENIQKQGWNRSLPGHGLLVYHVNEVGNTNIYINTKLNNEAGKPGMAVVPADGECLSSYIKANSNKYLESHKGDPYPGTSNVTALNDNMSIPNFYWYAGTNPKSATNSTFHKVDKALANIAEENGVITFDFISSYATGISEVSTNHATADGVVYSINGQRLGTSVKSLQPGIYVRNGKKFVVK</sequence>
<dbReference type="EMBL" id="JBBNFP010000041">
    <property type="protein sequence ID" value="MEQ2487316.1"/>
    <property type="molecule type" value="Genomic_DNA"/>
</dbReference>
<feature type="chain" id="PRO_5047457873" evidence="1">
    <location>
        <begin position="20"/>
        <end position="543"/>
    </location>
</feature>
<dbReference type="NCBIfam" id="TIGR03296">
    <property type="entry name" value="M6dom_TIGR03296"/>
    <property type="match status" value="1"/>
</dbReference>
<keyword evidence="1" id="KW-0732">Signal</keyword>
<evidence type="ECO:0000256" key="1">
    <source>
        <dbReference type="SAM" id="SignalP"/>
    </source>
</evidence>
<evidence type="ECO:0000313" key="3">
    <source>
        <dbReference type="EMBL" id="MEQ2487316.1"/>
    </source>
</evidence>
<dbReference type="SUPFAM" id="SSF55486">
    <property type="entry name" value="Metalloproteases ('zincins'), catalytic domain"/>
    <property type="match status" value="1"/>
</dbReference>
<dbReference type="PANTHER" id="PTHR41775:SF1">
    <property type="entry name" value="PEPTIDASE M6-LIKE DOMAIN-CONTAINING PROTEIN"/>
    <property type="match status" value="1"/>
</dbReference>
<dbReference type="Pfam" id="PF05547">
    <property type="entry name" value="Peptidase_M6"/>
    <property type="match status" value="1"/>
</dbReference>
<protein>
    <submittedName>
        <fullName evidence="3">M6 family metalloprotease domain-containing protein</fullName>
    </submittedName>
</protein>